<organism evidence="1 2">
    <name type="scientific">Coniosporium uncinatum</name>
    <dbReference type="NCBI Taxonomy" id="93489"/>
    <lineage>
        <taxon>Eukaryota</taxon>
        <taxon>Fungi</taxon>
        <taxon>Dikarya</taxon>
        <taxon>Ascomycota</taxon>
        <taxon>Pezizomycotina</taxon>
        <taxon>Dothideomycetes</taxon>
        <taxon>Dothideomycetes incertae sedis</taxon>
        <taxon>Coniosporium</taxon>
    </lineage>
</organism>
<comment type="caution">
    <text evidence="1">The sequence shown here is derived from an EMBL/GenBank/DDBJ whole genome shotgun (WGS) entry which is preliminary data.</text>
</comment>
<proteinExistence type="predicted"/>
<reference evidence="1" key="1">
    <citation type="submission" date="2024-09" db="EMBL/GenBank/DDBJ databases">
        <title>Black Yeasts Isolated from many extreme environments.</title>
        <authorList>
            <person name="Coleine C."/>
            <person name="Stajich J.E."/>
            <person name="Selbmann L."/>
        </authorList>
    </citation>
    <scope>NUCLEOTIDE SEQUENCE</scope>
    <source>
        <strain evidence="1">CCFEE 5737</strain>
    </source>
</reference>
<evidence type="ECO:0000313" key="1">
    <source>
        <dbReference type="EMBL" id="KAK3060105.1"/>
    </source>
</evidence>
<name>A0ACC3D0Z6_9PEZI</name>
<evidence type="ECO:0000313" key="2">
    <source>
        <dbReference type="Proteomes" id="UP001186974"/>
    </source>
</evidence>
<keyword evidence="2" id="KW-1185">Reference proteome</keyword>
<dbReference type="EMBL" id="JAWDJW010008858">
    <property type="protein sequence ID" value="KAK3060105.1"/>
    <property type="molecule type" value="Genomic_DNA"/>
</dbReference>
<accession>A0ACC3D0Z6</accession>
<sequence>MAFSMPSLMQRLMRPFSSSTMRFGPEGGAANIPDSAQKCTIAAGCFWGVEHMYRKQFKDGLYDARVGYIGGDTKNPSYRSVCSGRTGHAEALQISYDPSKVTYRQLIEFLYKMHDPTTANRQGPDVGSQYRSGIFYHNEEQEQVAKDITDKVQKEWWTKGKISTQILPAGEWWDAEDYHQRYLDVNPGGYECPSHFLRSFPPLSS</sequence>
<gene>
    <name evidence="1" type="ORF">LTS18_009360</name>
</gene>
<protein>
    <submittedName>
        <fullName evidence="1">Uncharacterized protein</fullName>
    </submittedName>
</protein>
<dbReference type="Proteomes" id="UP001186974">
    <property type="component" value="Unassembled WGS sequence"/>
</dbReference>